<dbReference type="GO" id="GO:0015421">
    <property type="term" value="F:ABC-type oligopeptide transporter activity"/>
    <property type="evidence" value="ECO:0007669"/>
    <property type="project" value="TreeGrafter"/>
</dbReference>
<feature type="domain" description="ABC transmembrane type-1" evidence="13">
    <location>
        <begin position="45"/>
        <end position="326"/>
    </location>
</feature>
<dbReference type="RefSeq" id="WP_135269691.1">
    <property type="nucleotide sequence ID" value="NZ_CP038436.1"/>
</dbReference>
<comment type="subcellular location">
    <subcellularLocation>
        <location evidence="1">Cell membrane</location>
        <topology evidence="1">Multi-pass membrane protein</topology>
    </subcellularLocation>
</comment>
<dbReference type="Pfam" id="PF00664">
    <property type="entry name" value="ABC_membrane"/>
    <property type="match status" value="1"/>
</dbReference>
<keyword evidence="3" id="KW-1003">Cell membrane</keyword>
<evidence type="ECO:0000256" key="8">
    <source>
        <dbReference type="ARBA" id="ARBA00023136"/>
    </source>
</evidence>
<dbReference type="PROSITE" id="PS50893">
    <property type="entry name" value="ABC_TRANSPORTER_2"/>
    <property type="match status" value="1"/>
</dbReference>
<feature type="transmembrane region" description="Helical" evidence="11">
    <location>
        <begin position="181"/>
        <end position="200"/>
    </location>
</feature>
<organism evidence="14 15">
    <name type="scientific">Nocardioides seonyuensis</name>
    <dbReference type="NCBI Taxonomy" id="2518371"/>
    <lineage>
        <taxon>Bacteria</taxon>
        <taxon>Bacillati</taxon>
        <taxon>Actinomycetota</taxon>
        <taxon>Actinomycetes</taxon>
        <taxon>Propionibacteriales</taxon>
        <taxon>Nocardioidaceae</taxon>
        <taxon>Nocardioides</taxon>
    </lineage>
</organism>
<evidence type="ECO:0000256" key="3">
    <source>
        <dbReference type="ARBA" id="ARBA00022475"/>
    </source>
</evidence>
<evidence type="ECO:0000256" key="5">
    <source>
        <dbReference type="ARBA" id="ARBA00022741"/>
    </source>
</evidence>
<dbReference type="InterPro" id="IPR011527">
    <property type="entry name" value="ABC1_TM_dom"/>
</dbReference>
<protein>
    <submittedName>
        <fullName evidence="14">ABC transporter ATP-binding protein</fullName>
    </submittedName>
</protein>
<dbReference type="CDD" id="cd18550">
    <property type="entry name" value="ABC_6TM_exporter_like"/>
    <property type="match status" value="1"/>
</dbReference>
<name>A0A4P7IM17_9ACTN</name>
<evidence type="ECO:0000256" key="10">
    <source>
        <dbReference type="SAM" id="MobiDB-lite"/>
    </source>
</evidence>
<feature type="transmembrane region" description="Helical" evidence="11">
    <location>
        <begin position="37"/>
        <end position="57"/>
    </location>
</feature>
<dbReference type="Pfam" id="PF00005">
    <property type="entry name" value="ABC_tran"/>
    <property type="match status" value="1"/>
</dbReference>
<dbReference type="PANTHER" id="PTHR43394">
    <property type="entry name" value="ATP-DEPENDENT PERMEASE MDL1, MITOCHONDRIAL"/>
    <property type="match status" value="1"/>
</dbReference>
<keyword evidence="15" id="KW-1185">Reference proteome</keyword>
<feature type="compositionally biased region" description="Low complexity" evidence="10">
    <location>
        <begin position="620"/>
        <end position="631"/>
    </location>
</feature>
<evidence type="ECO:0000313" key="15">
    <source>
        <dbReference type="Proteomes" id="UP000294853"/>
    </source>
</evidence>
<dbReference type="InterPro" id="IPR003439">
    <property type="entry name" value="ABC_transporter-like_ATP-bd"/>
</dbReference>
<dbReference type="GO" id="GO:0005886">
    <property type="term" value="C:plasma membrane"/>
    <property type="evidence" value="ECO:0007669"/>
    <property type="project" value="UniProtKB-SubCell"/>
</dbReference>
<evidence type="ECO:0000256" key="4">
    <source>
        <dbReference type="ARBA" id="ARBA00022692"/>
    </source>
</evidence>
<dbReference type="FunFam" id="3.40.50.300:FF:000299">
    <property type="entry name" value="ABC transporter ATP-binding protein/permease"/>
    <property type="match status" value="1"/>
</dbReference>
<evidence type="ECO:0000256" key="2">
    <source>
        <dbReference type="ARBA" id="ARBA00022448"/>
    </source>
</evidence>
<dbReference type="SUPFAM" id="SSF90123">
    <property type="entry name" value="ABC transporter transmembrane region"/>
    <property type="match status" value="1"/>
</dbReference>
<dbReference type="KEGG" id="nsn:EXE58_18015"/>
<keyword evidence="8 11" id="KW-0472">Membrane</keyword>
<dbReference type="InterPro" id="IPR039421">
    <property type="entry name" value="Type_1_exporter"/>
</dbReference>
<dbReference type="PROSITE" id="PS50929">
    <property type="entry name" value="ABC_TM1F"/>
    <property type="match status" value="1"/>
</dbReference>
<evidence type="ECO:0000256" key="1">
    <source>
        <dbReference type="ARBA" id="ARBA00004651"/>
    </source>
</evidence>
<dbReference type="GO" id="GO:0005524">
    <property type="term" value="F:ATP binding"/>
    <property type="evidence" value="ECO:0007669"/>
    <property type="project" value="UniProtKB-KW"/>
</dbReference>
<keyword evidence="6 14" id="KW-0067">ATP-binding</keyword>
<dbReference type="EMBL" id="CP038436">
    <property type="protein sequence ID" value="QBX57717.1"/>
    <property type="molecule type" value="Genomic_DNA"/>
</dbReference>
<keyword evidence="5" id="KW-0547">Nucleotide-binding</keyword>
<feature type="transmembrane region" description="Helical" evidence="11">
    <location>
        <begin position="289"/>
        <end position="311"/>
    </location>
</feature>
<dbReference type="InterPro" id="IPR003593">
    <property type="entry name" value="AAA+_ATPase"/>
</dbReference>
<dbReference type="Gene3D" id="3.40.50.300">
    <property type="entry name" value="P-loop containing nucleotide triphosphate hydrolases"/>
    <property type="match status" value="1"/>
</dbReference>
<comment type="similarity">
    <text evidence="9">Belongs to the ABC transporter superfamily. Lipid exporter (TC 3.A.1.106) family.</text>
</comment>
<dbReference type="SUPFAM" id="SSF52540">
    <property type="entry name" value="P-loop containing nucleoside triphosphate hydrolases"/>
    <property type="match status" value="1"/>
</dbReference>
<feature type="transmembrane region" description="Helical" evidence="11">
    <location>
        <begin position="262"/>
        <end position="283"/>
    </location>
</feature>
<accession>A0A4P7IM17</accession>
<evidence type="ECO:0000313" key="14">
    <source>
        <dbReference type="EMBL" id="QBX57717.1"/>
    </source>
</evidence>
<dbReference type="InterPro" id="IPR017871">
    <property type="entry name" value="ABC_transporter-like_CS"/>
</dbReference>
<dbReference type="InterPro" id="IPR036640">
    <property type="entry name" value="ABC1_TM_sf"/>
</dbReference>
<feature type="transmembrane region" description="Helical" evidence="11">
    <location>
        <begin position="77"/>
        <end position="102"/>
    </location>
</feature>
<keyword evidence="2" id="KW-0813">Transport</keyword>
<dbReference type="AlphaFoldDB" id="A0A4P7IM17"/>
<dbReference type="OrthoDB" id="9806127at2"/>
<gene>
    <name evidence="14" type="ORF">EXE58_18015</name>
</gene>
<dbReference type="Proteomes" id="UP000294853">
    <property type="component" value="Chromosome"/>
</dbReference>
<dbReference type="PANTHER" id="PTHR43394:SF1">
    <property type="entry name" value="ATP-BINDING CASSETTE SUB-FAMILY B MEMBER 10, MITOCHONDRIAL"/>
    <property type="match status" value="1"/>
</dbReference>
<sequence>MHGMGPAFRHMRADRSVAQHPLGRETVRRVLGFARPLRAQITVFMVLTVIDAGLVVIPPLLVKKLLDDGIAEGDRGLVTLLAVLMAVVAVVGALFSVATGYLSSRIGEGLIFDLRAQVFAHVQRQSLAFFTRTQTGALVSRLNNDVIGAQRAFTSTLSGTVSNAISVVVVGIAMLALSWRVTLLCLALFPVLLVASRWVGSRLAGLTRRQMDGNADLGNTMTERFNVGGAMLLKLFGRREEEDRNFQAKAAVVRDLGVRISLVQRVFVAAMLLVPALATALVFGVGGNLVMSGTITVGTLVALSTLLVRLLGPLQGLSNVRIDVMTALVSFERVFELLDLPSMVQEKPGAVSLPADAQRLEFDDVSFRYPRADEISLASLEVVARAEQRDNVEVLRGLSFVAEPGQMIALVGPSGAGKTTVTNLVARLYDVGSGAVRVGNRDRMWDVRDVALQSLEDTVGYVTQDAHMFHDTIRANLLYARPGASDADIWAALEAAQIAFLVRSLPDGLDTVVGDRGYRLSGGERQRLAIARLLLKAPPIVVLDEATAHLDSESEMAVQHALDAALAGRTSLVIAHRLSTVREADLILVLDEGRVVQSGTHDELLQAGGSTPRSTRRSSGRPTPAPRRSSSFGAWTST</sequence>
<dbReference type="GO" id="GO:0016887">
    <property type="term" value="F:ATP hydrolysis activity"/>
    <property type="evidence" value="ECO:0007669"/>
    <property type="project" value="InterPro"/>
</dbReference>
<proteinExistence type="inferred from homology"/>
<dbReference type="InterPro" id="IPR027417">
    <property type="entry name" value="P-loop_NTPase"/>
</dbReference>
<keyword evidence="4 11" id="KW-0812">Transmembrane</keyword>
<feature type="domain" description="ABC transporter" evidence="12">
    <location>
        <begin position="360"/>
        <end position="617"/>
    </location>
</feature>
<evidence type="ECO:0000259" key="12">
    <source>
        <dbReference type="PROSITE" id="PS50893"/>
    </source>
</evidence>
<evidence type="ECO:0000256" key="11">
    <source>
        <dbReference type="SAM" id="Phobius"/>
    </source>
</evidence>
<evidence type="ECO:0000256" key="6">
    <source>
        <dbReference type="ARBA" id="ARBA00022840"/>
    </source>
</evidence>
<dbReference type="Gene3D" id="1.20.1560.10">
    <property type="entry name" value="ABC transporter type 1, transmembrane domain"/>
    <property type="match status" value="1"/>
</dbReference>
<evidence type="ECO:0000259" key="13">
    <source>
        <dbReference type="PROSITE" id="PS50929"/>
    </source>
</evidence>
<keyword evidence="7 11" id="KW-1133">Transmembrane helix</keyword>
<feature type="transmembrane region" description="Helical" evidence="11">
    <location>
        <begin position="152"/>
        <end position="175"/>
    </location>
</feature>
<dbReference type="PROSITE" id="PS00211">
    <property type="entry name" value="ABC_TRANSPORTER_1"/>
    <property type="match status" value="1"/>
</dbReference>
<feature type="region of interest" description="Disordered" evidence="10">
    <location>
        <begin position="600"/>
        <end position="638"/>
    </location>
</feature>
<reference evidence="14 15" key="1">
    <citation type="submission" date="2019-03" db="EMBL/GenBank/DDBJ databases">
        <title>Three New Species of Nocardioides, Nocardioides euryhalodurans sp. nov., Nocardioides seonyuensis sp. nov. and Nocardioides eburneoflavus sp. nov. Iolated from Soil.</title>
        <authorList>
            <person name="Roh S.G."/>
            <person name="Lee C."/>
            <person name="Kim M.-K."/>
            <person name="Kim S.B."/>
        </authorList>
    </citation>
    <scope>NUCLEOTIDE SEQUENCE [LARGE SCALE GENOMIC DNA]</scope>
    <source>
        <strain evidence="14 15">MMS17-SY207-3</strain>
    </source>
</reference>
<evidence type="ECO:0000256" key="9">
    <source>
        <dbReference type="ARBA" id="ARBA00061644"/>
    </source>
</evidence>
<dbReference type="SMART" id="SM00382">
    <property type="entry name" value="AAA"/>
    <property type="match status" value="1"/>
</dbReference>
<evidence type="ECO:0000256" key="7">
    <source>
        <dbReference type="ARBA" id="ARBA00022989"/>
    </source>
</evidence>